<reference evidence="1 2" key="1">
    <citation type="submission" date="2020-01" db="EMBL/GenBank/DDBJ databases">
        <title>Complete genome sequence of Chitinophaga sp. H33E-04 isolated from quinoa roots.</title>
        <authorList>
            <person name="Weon H.-Y."/>
            <person name="Lee S.A."/>
        </authorList>
    </citation>
    <scope>NUCLEOTIDE SEQUENCE [LARGE SCALE GENOMIC DNA]</scope>
    <source>
        <strain evidence="1 2">H33E-04</strain>
    </source>
</reference>
<name>A0A6B9ZHQ6_9BACT</name>
<dbReference type="Proteomes" id="UP000476411">
    <property type="component" value="Chromosome"/>
</dbReference>
<evidence type="ECO:0000313" key="1">
    <source>
        <dbReference type="EMBL" id="QHS60675.1"/>
    </source>
</evidence>
<keyword evidence="2" id="KW-1185">Reference proteome</keyword>
<dbReference type="EMBL" id="CP048113">
    <property type="protein sequence ID" value="QHS60675.1"/>
    <property type="molecule type" value="Genomic_DNA"/>
</dbReference>
<evidence type="ECO:0000313" key="2">
    <source>
        <dbReference type="Proteomes" id="UP000476411"/>
    </source>
</evidence>
<sequence>MRYLFAIIVLCGLLLQNFSQVIIMVKYKIDQAYIASVLCENRDKPDMHCNGKCYLRKQLKQDEQQQQNGTTAKEKYEVSYINVLQEFNFAPIAPAVDLLVHYQDPALHTPLISIFHPPQA</sequence>
<protein>
    <submittedName>
        <fullName evidence="1">Uncharacterized protein</fullName>
    </submittedName>
</protein>
<organism evidence="1 2">
    <name type="scientific">Chitinophaga agri</name>
    <dbReference type="NCBI Taxonomy" id="2703787"/>
    <lineage>
        <taxon>Bacteria</taxon>
        <taxon>Pseudomonadati</taxon>
        <taxon>Bacteroidota</taxon>
        <taxon>Chitinophagia</taxon>
        <taxon>Chitinophagales</taxon>
        <taxon>Chitinophagaceae</taxon>
        <taxon>Chitinophaga</taxon>
    </lineage>
</organism>
<accession>A0A6B9ZHQ6</accession>
<dbReference type="KEGG" id="chih:GWR21_14050"/>
<proteinExistence type="predicted"/>
<dbReference type="RefSeq" id="WP_162332362.1">
    <property type="nucleotide sequence ID" value="NZ_CP048113.1"/>
</dbReference>
<dbReference type="AlphaFoldDB" id="A0A6B9ZHQ6"/>
<gene>
    <name evidence="1" type="ORF">GWR21_14050</name>
</gene>